<sequence length="518" mass="61139">MNLKTLTTDDIRQLADSETIYMRGQQYFKSGAVNGIKWEDNKLSAKVFGAHDQYDVEIEEKGAKLICDCTCPYEGIHCKHTVAALLTFWKQKDQLQQRADKDKARQKSLKQLLLKLDKKDLAELLVSSTKKHKHWKSVLLQKIADQLSNIDIKEDLSGVYQEQYQTLTDRAFKIIHYHNEYGGGPESEYYQVDNLLNQTSQLFKTHRLSDEIKRQYVDKLFKYYDAGNSGMDDMLMKAIDQASETGNDWQYVVTKLKRKTKDGWDQSYRQQLITDIYKSKLKDDQAYLDIRMQNLKRSGDFYDLATYWQDKGNVEKALEIAKQGVKQCAQAGELLEFLFQHYQKSDYQSALSYLKQIFQERPRLENYHRLKKFTRPDDWPETDNKCRKILGKYQPYELAIIHKESQEYDKVLAYILTRSSDYSLYYGGEEKDKLAVELISRFPNELLPYFQSKVQKHLDFKDRSHYQQAAWYAEYVKEIYCQHLQQKDSWQSYINEVRSNHAKQPALLEEFMNFPAVS</sequence>
<dbReference type="AlphaFoldDB" id="A0A1F7JDN7"/>
<name>A0A1F7JDN7_9BACT</name>
<dbReference type="InterPro" id="IPR000488">
    <property type="entry name" value="Death_dom"/>
</dbReference>
<gene>
    <name evidence="4" type="ORF">A3B56_02025</name>
</gene>
<comment type="caution">
    <text evidence="4">The sequence shown here is derived from an EMBL/GenBank/DDBJ whole genome shotgun (WGS) entry which is preliminary data.</text>
</comment>
<keyword evidence="1" id="KW-0862">Zinc</keyword>
<evidence type="ECO:0000259" key="3">
    <source>
        <dbReference type="PROSITE" id="PS50966"/>
    </source>
</evidence>
<keyword evidence="1" id="KW-0863">Zinc-finger</keyword>
<evidence type="ECO:0000313" key="5">
    <source>
        <dbReference type="Proteomes" id="UP000178486"/>
    </source>
</evidence>
<evidence type="ECO:0000259" key="2">
    <source>
        <dbReference type="PROSITE" id="PS50017"/>
    </source>
</evidence>
<reference evidence="4 5" key="1">
    <citation type="journal article" date="2016" name="Nat. Commun.">
        <title>Thousands of microbial genomes shed light on interconnected biogeochemical processes in an aquifer system.</title>
        <authorList>
            <person name="Anantharaman K."/>
            <person name="Brown C.T."/>
            <person name="Hug L.A."/>
            <person name="Sharon I."/>
            <person name="Castelle C.J."/>
            <person name="Probst A.J."/>
            <person name="Thomas B.C."/>
            <person name="Singh A."/>
            <person name="Wilkins M.J."/>
            <person name="Karaoz U."/>
            <person name="Brodie E.L."/>
            <person name="Williams K.H."/>
            <person name="Hubbard S.S."/>
            <person name="Banfield J.F."/>
        </authorList>
    </citation>
    <scope>NUCLEOTIDE SEQUENCE [LARGE SCALE GENOMIC DNA]</scope>
</reference>
<evidence type="ECO:0008006" key="6">
    <source>
        <dbReference type="Google" id="ProtNLM"/>
    </source>
</evidence>
<keyword evidence="1" id="KW-0479">Metal-binding</keyword>
<dbReference type="Pfam" id="PF04434">
    <property type="entry name" value="SWIM"/>
    <property type="match status" value="1"/>
</dbReference>
<evidence type="ECO:0000256" key="1">
    <source>
        <dbReference type="PROSITE-ProRule" id="PRU00325"/>
    </source>
</evidence>
<dbReference type="GO" id="GO:0007165">
    <property type="term" value="P:signal transduction"/>
    <property type="evidence" value="ECO:0007669"/>
    <property type="project" value="InterPro"/>
</dbReference>
<organism evidence="4 5">
    <name type="scientific">Candidatus Roizmanbacteria bacterium RIFCSPLOWO2_01_FULL_45_11</name>
    <dbReference type="NCBI Taxonomy" id="1802070"/>
    <lineage>
        <taxon>Bacteria</taxon>
        <taxon>Candidatus Roizmaniibacteriota</taxon>
    </lineage>
</organism>
<dbReference type="PROSITE" id="PS50966">
    <property type="entry name" value="ZF_SWIM"/>
    <property type="match status" value="1"/>
</dbReference>
<feature type="domain" description="Death" evidence="2">
    <location>
        <begin position="84"/>
        <end position="129"/>
    </location>
</feature>
<dbReference type="Proteomes" id="UP000178486">
    <property type="component" value="Unassembled WGS sequence"/>
</dbReference>
<dbReference type="PROSITE" id="PS50017">
    <property type="entry name" value="DEATH_DOMAIN"/>
    <property type="match status" value="1"/>
</dbReference>
<accession>A0A1F7JDN7</accession>
<evidence type="ECO:0000313" key="4">
    <source>
        <dbReference type="EMBL" id="OGK53729.1"/>
    </source>
</evidence>
<dbReference type="EMBL" id="MGAU01000050">
    <property type="protein sequence ID" value="OGK53729.1"/>
    <property type="molecule type" value="Genomic_DNA"/>
</dbReference>
<protein>
    <recommendedName>
        <fullName evidence="6">SWIM-type domain-containing protein</fullName>
    </recommendedName>
</protein>
<proteinExistence type="predicted"/>
<dbReference type="InterPro" id="IPR007527">
    <property type="entry name" value="Znf_SWIM"/>
</dbReference>
<dbReference type="GO" id="GO:0008270">
    <property type="term" value="F:zinc ion binding"/>
    <property type="evidence" value="ECO:0007669"/>
    <property type="project" value="UniProtKB-KW"/>
</dbReference>
<feature type="domain" description="SWIM-type" evidence="3">
    <location>
        <begin position="54"/>
        <end position="89"/>
    </location>
</feature>